<dbReference type="SUPFAM" id="SSF53850">
    <property type="entry name" value="Periplasmic binding protein-like II"/>
    <property type="match status" value="2"/>
</dbReference>
<evidence type="ECO:0000256" key="4">
    <source>
        <dbReference type="SAM" id="MobiDB-lite"/>
    </source>
</evidence>
<dbReference type="Pfam" id="PF00496">
    <property type="entry name" value="SBP_bac_5"/>
    <property type="match status" value="1"/>
</dbReference>
<dbReference type="GO" id="GO:0015833">
    <property type="term" value="P:peptide transport"/>
    <property type="evidence" value="ECO:0007669"/>
    <property type="project" value="TreeGrafter"/>
</dbReference>
<feature type="domain" description="Solute-binding protein family 5" evidence="5">
    <location>
        <begin position="267"/>
        <end position="544"/>
    </location>
</feature>
<evidence type="ECO:0000313" key="7">
    <source>
        <dbReference type="Proteomes" id="UP000017840"/>
    </source>
</evidence>
<reference evidence="6 7" key="1">
    <citation type="journal article" date="2013" name="Genome Announc.">
        <title>Draft Genome Sequence of 'Candidatus Halobonum tyrrellensis' Strain G22, Isolated from the Hypersaline Waters of Lake Tyrrell, Australia.</title>
        <authorList>
            <person name="Ugalde J.A."/>
            <person name="Narasingarao P."/>
            <person name="Kuo S."/>
            <person name="Podell S."/>
            <person name="Allen E.E."/>
        </authorList>
    </citation>
    <scope>NUCLEOTIDE SEQUENCE [LARGE SCALE GENOMIC DNA]</scope>
    <source>
        <strain evidence="6 7">G22</strain>
    </source>
</reference>
<comment type="caution">
    <text evidence="6">The sequence shown here is derived from an EMBL/GenBank/DDBJ whole genome shotgun (WGS) entry which is preliminary data.</text>
</comment>
<keyword evidence="3" id="KW-0732">Signal</keyword>
<dbReference type="PANTHER" id="PTHR30290">
    <property type="entry name" value="PERIPLASMIC BINDING COMPONENT OF ABC TRANSPORTER"/>
    <property type="match status" value="1"/>
</dbReference>
<dbReference type="GO" id="GO:1904680">
    <property type="term" value="F:peptide transmembrane transporter activity"/>
    <property type="evidence" value="ECO:0007669"/>
    <property type="project" value="TreeGrafter"/>
</dbReference>
<proteinExistence type="inferred from homology"/>
<dbReference type="PATRIC" id="fig|1324957.4.peg.283"/>
<dbReference type="AlphaFoldDB" id="V4HHC5"/>
<comment type="similarity">
    <text evidence="1">Belongs to the bacterial solute-binding protein 5 family.</text>
</comment>
<feature type="compositionally biased region" description="Gly residues" evidence="4">
    <location>
        <begin position="7"/>
        <end position="20"/>
    </location>
</feature>
<keyword evidence="7" id="KW-1185">Reference proteome</keyword>
<dbReference type="STRING" id="1324957.K933_01352"/>
<accession>V4HHC5</accession>
<evidence type="ECO:0000259" key="5">
    <source>
        <dbReference type="Pfam" id="PF00496"/>
    </source>
</evidence>
<sequence>MTALAGCSGGDGTNEAGAGGTTASDEETSDSGAGSTTGGSGELGEPLPSYLYLNNPASYNAPRHDAINLIGSRLGDVGFDMSVEVFEWGALYDKVRQQRDFDFTTWHHGLGVDPGQLMYEFFHSSGLEGGAGNFTGYSTEEMDEVLSEQMQTTDTGERVDLLHQFENMIVEAAPTNAIVWMPQLMAYNSDQVSNWTQHPASFNYYYNMTNIEVDNPSNELRGSWSESLGSLNVVGGAAQTKLEVQWDVLYDKLVRFDSDLQPDPEISLASEWTRPDRTTMEYTLKDHTWHDGEDLTAEDAAFTFNYLKEHNAPLYAVQTEMYEDAEAVDSRTVRVNFTEENAPGPVHTLFSFQVPIIPKHVWESRDSPLDLQVTEPVGSGPLKFDYWDQGSELSLVKYDDHFNPVNFDRRIWRIIPESSTTWELLLNGDLNYLPFSRIGKQLNDNREESQIGVASAPGTSWWHMSMNTRRDGLADQAVRQAAVHAIPKTAIVEQLLYDFPEPGSNLVTPAFGDYYTDEVPEYDEGVEAAKRRLTEAGYGFGEDGLVHFPAE</sequence>
<evidence type="ECO:0000256" key="2">
    <source>
        <dbReference type="ARBA" id="ARBA00022448"/>
    </source>
</evidence>
<gene>
    <name evidence="6" type="ORF">K933_01352</name>
</gene>
<dbReference type="Gene3D" id="3.40.190.10">
    <property type="entry name" value="Periplasmic binding protein-like II"/>
    <property type="match status" value="1"/>
</dbReference>
<dbReference type="InterPro" id="IPR039424">
    <property type="entry name" value="SBP_5"/>
</dbReference>
<evidence type="ECO:0000256" key="3">
    <source>
        <dbReference type="ARBA" id="ARBA00022729"/>
    </source>
</evidence>
<evidence type="ECO:0000313" key="6">
    <source>
        <dbReference type="EMBL" id="ESP90165.1"/>
    </source>
</evidence>
<evidence type="ECO:0000256" key="1">
    <source>
        <dbReference type="ARBA" id="ARBA00005695"/>
    </source>
</evidence>
<dbReference type="EMBL" id="ASGZ01000002">
    <property type="protein sequence ID" value="ESP90165.1"/>
    <property type="molecule type" value="Genomic_DNA"/>
</dbReference>
<dbReference type="CDD" id="cd00995">
    <property type="entry name" value="PBP2_NikA_DppA_OppA_like"/>
    <property type="match status" value="1"/>
</dbReference>
<feature type="region of interest" description="Disordered" evidence="4">
    <location>
        <begin position="1"/>
        <end position="43"/>
    </location>
</feature>
<dbReference type="InterPro" id="IPR000914">
    <property type="entry name" value="SBP_5_dom"/>
</dbReference>
<dbReference type="PANTHER" id="PTHR30290:SF9">
    <property type="entry name" value="OLIGOPEPTIDE-BINDING PROTEIN APPA"/>
    <property type="match status" value="1"/>
</dbReference>
<dbReference type="Gene3D" id="3.10.105.10">
    <property type="entry name" value="Dipeptide-binding Protein, Domain 3"/>
    <property type="match status" value="2"/>
</dbReference>
<dbReference type="eggNOG" id="arCOG01534">
    <property type="taxonomic scope" value="Archaea"/>
</dbReference>
<dbReference type="Proteomes" id="UP000017840">
    <property type="component" value="Unassembled WGS sequence"/>
</dbReference>
<protein>
    <submittedName>
        <fullName evidence="6">ABC transporter substrate-binding protein</fullName>
    </submittedName>
</protein>
<organism evidence="6 7">
    <name type="scientific">Candidatus Halobonum tyrrellensis G22</name>
    <dbReference type="NCBI Taxonomy" id="1324957"/>
    <lineage>
        <taxon>Archaea</taxon>
        <taxon>Methanobacteriati</taxon>
        <taxon>Methanobacteriota</taxon>
        <taxon>Stenosarchaea group</taxon>
        <taxon>Halobacteria</taxon>
        <taxon>Halobacteriales</taxon>
        <taxon>Haloferacaceae</taxon>
        <taxon>Candidatus Halobonum</taxon>
    </lineage>
</organism>
<name>V4HHC5_9EURY</name>
<keyword evidence="2" id="KW-0813">Transport</keyword>